<comment type="caution">
    <text evidence="1">The sequence shown here is derived from an EMBL/GenBank/DDBJ whole genome shotgun (WGS) entry which is preliminary data.</text>
</comment>
<gene>
    <name evidence="1" type="primary">jg12471</name>
    <name evidence="1" type="ORF">PAEG_LOCUS16358</name>
</gene>
<accession>A0A8S4RQJ2</accession>
<evidence type="ECO:0000313" key="1">
    <source>
        <dbReference type="EMBL" id="CAH2239696.1"/>
    </source>
</evidence>
<evidence type="ECO:0000313" key="2">
    <source>
        <dbReference type="Proteomes" id="UP000838756"/>
    </source>
</evidence>
<organism evidence="1 2">
    <name type="scientific">Pararge aegeria aegeria</name>
    <dbReference type="NCBI Taxonomy" id="348720"/>
    <lineage>
        <taxon>Eukaryota</taxon>
        <taxon>Metazoa</taxon>
        <taxon>Ecdysozoa</taxon>
        <taxon>Arthropoda</taxon>
        <taxon>Hexapoda</taxon>
        <taxon>Insecta</taxon>
        <taxon>Pterygota</taxon>
        <taxon>Neoptera</taxon>
        <taxon>Endopterygota</taxon>
        <taxon>Lepidoptera</taxon>
        <taxon>Glossata</taxon>
        <taxon>Ditrysia</taxon>
        <taxon>Papilionoidea</taxon>
        <taxon>Nymphalidae</taxon>
        <taxon>Satyrinae</taxon>
        <taxon>Satyrini</taxon>
        <taxon>Parargina</taxon>
        <taxon>Pararge</taxon>
    </lineage>
</organism>
<name>A0A8S4RQJ2_9NEOP</name>
<dbReference type="EMBL" id="CAKXAJ010025449">
    <property type="protein sequence ID" value="CAH2239696.1"/>
    <property type="molecule type" value="Genomic_DNA"/>
</dbReference>
<reference evidence="1" key="1">
    <citation type="submission" date="2022-03" db="EMBL/GenBank/DDBJ databases">
        <authorList>
            <person name="Lindestad O."/>
        </authorList>
    </citation>
    <scope>NUCLEOTIDE SEQUENCE</scope>
</reference>
<proteinExistence type="predicted"/>
<sequence length="113" mass="12719">MRPLVLCGDDGRSEYSCHHPSSSRGCRTRRLRANKEATENRSLVLLGRFGLSSRQYRVASPAPIGAKRLKSTSRIYSVTQLIPNYLATGKLPSNHYLYITLLYLCDRVGKLGY</sequence>
<protein>
    <submittedName>
        <fullName evidence="1">Jg12471 protein</fullName>
    </submittedName>
</protein>
<keyword evidence="2" id="KW-1185">Reference proteome</keyword>
<dbReference type="Proteomes" id="UP000838756">
    <property type="component" value="Unassembled WGS sequence"/>
</dbReference>
<dbReference type="AlphaFoldDB" id="A0A8S4RQJ2"/>